<dbReference type="Proteomes" id="UP000092573">
    <property type="component" value="Chromosome"/>
</dbReference>
<accession>A0A1B1N1I7</accession>
<evidence type="ECO:0000313" key="1">
    <source>
        <dbReference type="EMBL" id="ANS75300.1"/>
    </source>
</evidence>
<dbReference type="InterPro" id="IPR017853">
    <property type="entry name" value="GH"/>
</dbReference>
<dbReference type="STRING" id="1462996.AWM70_12355"/>
<dbReference type="Gene3D" id="3.20.20.80">
    <property type="entry name" value="Glycosidases"/>
    <property type="match status" value="1"/>
</dbReference>
<sequence length="135" mass="15329">MTTDLVTIHDYESREEVLKERYASVESALEAMPSNKRIFVGGAKYEGQPILVSEFGGISFKKSEWEGWGYSGAENTEDFLNRLKAVLDPMFTSPVIQGFCYTQLTDVEQEINGLLTYDRQPKAPVEQIRRIIKGE</sequence>
<protein>
    <recommendedName>
        <fullName evidence="3">Glycoside hydrolase family 2 catalytic domain-containing protein</fullName>
    </recommendedName>
</protein>
<dbReference type="EMBL" id="CP014167">
    <property type="protein sequence ID" value="ANS75300.1"/>
    <property type="molecule type" value="Genomic_DNA"/>
</dbReference>
<proteinExistence type="predicted"/>
<dbReference type="AlphaFoldDB" id="A0A1B1N1I7"/>
<reference evidence="1 2" key="1">
    <citation type="submission" date="2016-01" db="EMBL/GenBank/DDBJ databases">
        <title>Complete Genome Sequence of Paenibacillus yonginensis DCY84, a novel Plant Growth-Promoting Bacteria with Elicitation of Induced Systemic Resistance.</title>
        <authorList>
            <person name="Kim Y.J."/>
            <person name="Yang D.C."/>
            <person name="Sukweenadhi J."/>
        </authorList>
    </citation>
    <scope>NUCLEOTIDE SEQUENCE [LARGE SCALE GENOMIC DNA]</scope>
    <source>
        <strain evidence="1 2">DCY84</strain>
    </source>
</reference>
<name>A0A1B1N1I7_9BACL</name>
<evidence type="ECO:0008006" key="3">
    <source>
        <dbReference type="Google" id="ProtNLM"/>
    </source>
</evidence>
<keyword evidence="2" id="KW-1185">Reference proteome</keyword>
<evidence type="ECO:0000313" key="2">
    <source>
        <dbReference type="Proteomes" id="UP000092573"/>
    </source>
</evidence>
<organism evidence="1 2">
    <name type="scientific">Paenibacillus yonginensis</name>
    <dbReference type="NCBI Taxonomy" id="1462996"/>
    <lineage>
        <taxon>Bacteria</taxon>
        <taxon>Bacillati</taxon>
        <taxon>Bacillota</taxon>
        <taxon>Bacilli</taxon>
        <taxon>Bacillales</taxon>
        <taxon>Paenibacillaceae</taxon>
        <taxon>Paenibacillus</taxon>
    </lineage>
</organism>
<dbReference type="KEGG" id="pyg:AWM70_12355"/>
<gene>
    <name evidence="1" type="ORF">AWM70_12355</name>
</gene>
<dbReference type="SUPFAM" id="SSF51445">
    <property type="entry name" value="(Trans)glycosidases"/>
    <property type="match status" value="1"/>
</dbReference>